<reference evidence="2" key="1">
    <citation type="submission" date="2021-08" db="EMBL/GenBank/DDBJ databases">
        <title>WGS assembly of Ceratopteris richardii.</title>
        <authorList>
            <person name="Marchant D.B."/>
            <person name="Chen G."/>
            <person name="Jenkins J."/>
            <person name="Shu S."/>
            <person name="Leebens-Mack J."/>
            <person name="Grimwood J."/>
            <person name="Schmutz J."/>
            <person name="Soltis P."/>
            <person name="Soltis D."/>
            <person name="Chen Z.-H."/>
        </authorList>
    </citation>
    <scope>NUCLEOTIDE SEQUENCE</scope>
    <source>
        <strain evidence="2">Whitten #5841</strain>
        <tissue evidence="2">Leaf</tissue>
    </source>
</reference>
<sequence>MPYREIAEMGSVQSAIAREKDNSLALCREDDVASNFPLTDLPEDVLERILSYLSPADICNLDMASKDLRAVCSADKVWWNQCEVAFGNQVSRLHLQAWWAALPSWRSIFRFMYSVNSMIGIWVHKNPERGNLVFITWGFLSVVGCRVIPQSVGHKGLENGLMWAPVFEIVCSGYGSAACFLYGCENGGDCCYPGFFNGAKEGCNVLLLEAEPRICLSNTTGPFLAVEAEANEGHSLKFERSLDEGPVPFDRLHSDDKRKILHEIAGRVTLKLPKSMMEPLFSRAMARSESGMHMSSSDEEFQKEVLSMTERRSLLMRICNGGDLDRKGAPANIHYRGISSDDLFNKIVDSDLMNMLLSHRQYGDLELTKAIEGVQIHCSSSSNVGSSDVLNNGVQAQPSLRQWLVELTVDKMNQIVESADDDLSSGFKRAYLVQRFLGQSDSVALGLHAHQWYLDMYGTWPLMENDQFALYKLAEPLSQAGKEHPGLWSGTFGWPHGQIQQSRGLYLLLLSYDDTEEGLVLTATKILNGGDRVSYPNGSQMFKAYVDRRSDKEFPSHTDKDGERVEITHAYEGDGIASGYGYRYPSSEPGDLFVEKNGLLAFVWRESGLVLNLQRLNLRVLLEKGKRVPAIKGIDNYAYLERSYENVYAHF</sequence>
<organism evidence="2 3">
    <name type="scientific">Ceratopteris richardii</name>
    <name type="common">Triangle waterfern</name>
    <dbReference type="NCBI Taxonomy" id="49495"/>
    <lineage>
        <taxon>Eukaryota</taxon>
        <taxon>Viridiplantae</taxon>
        <taxon>Streptophyta</taxon>
        <taxon>Embryophyta</taxon>
        <taxon>Tracheophyta</taxon>
        <taxon>Polypodiopsida</taxon>
        <taxon>Polypodiidae</taxon>
        <taxon>Polypodiales</taxon>
        <taxon>Pteridineae</taxon>
        <taxon>Pteridaceae</taxon>
        <taxon>Parkerioideae</taxon>
        <taxon>Ceratopteris</taxon>
    </lineage>
</organism>
<dbReference type="Pfam" id="PF12937">
    <property type="entry name" value="F-box-like"/>
    <property type="match status" value="1"/>
</dbReference>
<dbReference type="OMA" id="ANSENVW"/>
<proteinExistence type="predicted"/>
<keyword evidence="3" id="KW-1185">Reference proteome</keyword>
<feature type="domain" description="F-box" evidence="1">
    <location>
        <begin position="35"/>
        <end position="81"/>
    </location>
</feature>
<dbReference type="PANTHER" id="PTHR31370">
    <property type="entry name" value="F-BOX PROTEIN FAMILY-LIKE"/>
    <property type="match status" value="1"/>
</dbReference>
<dbReference type="SUPFAM" id="SSF81383">
    <property type="entry name" value="F-box domain"/>
    <property type="match status" value="1"/>
</dbReference>
<dbReference type="OrthoDB" id="441172at2759"/>
<evidence type="ECO:0000313" key="2">
    <source>
        <dbReference type="EMBL" id="KAH7372712.1"/>
    </source>
</evidence>
<dbReference type="AlphaFoldDB" id="A0A8T2SSH3"/>
<protein>
    <recommendedName>
        <fullName evidence="1">F-box domain-containing protein</fullName>
    </recommendedName>
</protein>
<gene>
    <name evidence="2" type="ORF">KP509_17G017300</name>
</gene>
<evidence type="ECO:0000259" key="1">
    <source>
        <dbReference type="PROSITE" id="PS50181"/>
    </source>
</evidence>
<dbReference type="Gene3D" id="1.20.1280.50">
    <property type="match status" value="1"/>
</dbReference>
<dbReference type="InterPro" id="IPR040275">
    <property type="entry name" value="At5g39450-like"/>
</dbReference>
<dbReference type="PANTHER" id="PTHR31370:SF2">
    <property type="entry name" value="OS08G0105100 PROTEIN"/>
    <property type="match status" value="1"/>
</dbReference>
<name>A0A8T2SSH3_CERRI</name>
<dbReference type="EMBL" id="CM035422">
    <property type="protein sequence ID" value="KAH7372712.1"/>
    <property type="molecule type" value="Genomic_DNA"/>
</dbReference>
<dbReference type="SMART" id="SM00256">
    <property type="entry name" value="FBOX"/>
    <property type="match status" value="1"/>
</dbReference>
<dbReference type="Proteomes" id="UP000825935">
    <property type="component" value="Chromosome 17"/>
</dbReference>
<comment type="caution">
    <text evidence="2">The sequence shown here is derived from an EMBL/GenBank/DDBJ whole genome shotgun (WGS) entry which is preliminary data.</text>
</comment>
<dbReference type="InterPro" id="IPR001810">
    <property type="entry name" value="F-box_dom"/>
</dbReference>
<dbReference type="PROSITE" id="PS50181">
    <property type="entry name" value="FBOX"/>
    <property type="match status" value="1"/>
</dbReference>
<accession>A0A8T2SSH3</accession>
<evidence type="ECO:0000313" key="3">
    <source>
        <dbReference type="Proteomes" id="UP000825935"/>
    </source>
</evidence>
<dbReference type="InterPro" id="IPR036047">
    <property type="entry name" value="F-box-like_dom_sf"/>
</dbReference>